<keyword evidence="14" id="KW-1185">Reference proteome</keyword>
<dbReference type="PROSITE" id="PS00107">
    <property type="entry name" value="PROTEIN_KINASE_ATP"/>
    <property type="match status" value="1"/>
</dbReference>
<dbReference type="GO" id="GO:0005524">
    <property type="term" value="F:ATP binding"/>
    <property type="evidence" value="ECO:0007669"/>
    <property type="project" value="UniProtKB-UniRule"/>
</dbReference>
<dbReference type="InterPro" id="IPR011009">
    <property type="entry name" value="Kinase-like_dom_sf"/>
</dbReference>
<keyword evidence="5 10" id="KW-0547">Nucleotide-binding</keyword>
<evidence type="ECO:0000256" key="9">
    <source>
        <dbReference type="ARBA" id="ARBA00048367"/>
    </source>
</evidence>
<accession>A0A8J2WPM8</accession>
<evidence type="ECO:0000256" key="2">
    <source>
        <dbReference type="ARBA" id="ARBA00012425"/>
    </source>
</evidence>
<dbReference type="FunFam" id="1.10.510.10:FF:000131">
    <property type="entry name" value="cyclin-dependent kinase 14 isoform X1"/>
    <property type="match status" value="1"/>
</dbReference>
<dbReference type="InterPro" id="IPR017441">
    <property type="entry name" value="Protein_kinase_ATP_BS"/>
</dbReference>
<dbReference type="SMART" id="SM00220">
    <property type="entry name" value="S_TKc"/>
    <property type="match status" value="1"/>
</dbReference>
<feature type="region of interest" description="Disordered" evidence="11">
    <location>
        <begin position="40"/>
        <end position="60"/>
    </location>
</feature>
<comment type="caution">
    <text evidence="13">The sequence shown here is derived from an EMBL/GenBank/DDBJ whole genome shotgun (WGS) entry which is preliminary data.</text>
</comment>
<evidence type="ECO:0000256" key="6">
    <source>
        <dbReference type="ARBA" id="ARBA00022777"/>
    </source>
</evidence>
<dbReference type="InterPro" id="IPR000719">
    <property type="entry name" value="Prot_kinase_dom"/>
</dbReference>
<dbReference type="SUPFAM" id="SSF56112">
    <property type="entry name" value="Protein kinase-like (PK-like)"/>
    <property type="match status" value="1"/>
</dbReference>
<comment type="catalytic activity">
    <reaction evidence="8">
        <text>L-threonyl-[protein] + ATP = O-phospho-L-threonyl-[protein] + ADP + H(+)</text>
        <dbReference type="Rhea" id="RHEA:46608"/>
        <dbReference type="Rhea" id="RHEA-COMP:11060"/>
        <dbReference type="Rhea" id="RHEA-COMP:11605"/>
        <dbReference type="ChEBI" id="CHEBI:15378"/>
        <dbReference type="ChEBI" id="CHEBI:30013"/>
        <dbReference type="ChEBI" id="CHEBI:30616"/>
        <dbReference type="ChEBI" id="CHEBI:61977"/>
        <dbReference type="ChEBI" id="CHEBI:456216"/>
        <dbReference type="EC" id="2.7.11.22"/>
    </reaction>
</comment>
<dbReference type="PANTHER" id="PTHR24056">
    <property type="entry name" value="CELL DIVISION PROTEIN KINASE"/>
    <property type="match status" value="1"/>
</dbReference>
<evidence type="ECO:0000313" key="13">
    <source>
        <dbReference type="EMBL" id="CAH0106819.1"/>
    </source>
</evidence>
<dbReference type="Proteomes" id="UP000789390">
    <property type="component" value="Unassembled WGS sequence"/>
</dbReference>
<dbReference type="InterPro" id="IPR008271">
    <property type="entry name" value="Ser/Thr_kinase_AS"/>
</dbReference>
<dbReference type="GO" id="GO:0005634">
    <property type="term" value="C:nucleus"/>
    <property type="evidence" value="ECO:0007669"/>
    <property type="project" value="TreeGrafter"/>
</dbReference>
<keyword evidence="7 10" id="KW-0067">ATP-binding</keyword>
<dbReference type="InterPro" id="IPR050108">
    <property type="entry name" value="CDK"/>
</dbReference>
<dbReference type="GO" id="GO:0020037">
    <property type="term" value="F:heme binding"/>
    <property type="evidence" value="ECO:0007669"/>
    <property type="project" value="InterPro"/>
</dbReference>
<dbReference type="AlphaFoldDB" id="A0A8J2WPM8"/>
<proteinExistence type="inferred from homology"/>
<dbReference type="PANTHER" id="PTHR24056:SF246">
    <property type="entry name" value="ECDYSONE-INDUCED PROTEIN 63E, ISOFORM N"/>
    <property type="match status" value="1"/>
</dbReference>
<dbReference type="OrthoDB" id="1732493at2759"/>
<dbReference type="PROSITE" id="PS50011">
    <property type="entry name" value="PROTEIN_KINASE_DOM"/>
    <property type="match status" value="1"/>
</dbReference>
<reference evidence="13" key="1">
    <citation type="submission" date="2021-11" db="EMBL/GenBank/DDBJ databases">
        <authorList>
            <person name="Schell T."/>
        </authorList>
    </citation>
    <scope>NUCLEOTIDE SEQUENCE</scope>
    <source>
        <strain evidence="13">M5</strain>
    </source>
</reference>
<protein>
    <recommendedName>
        <fullName evidence="2">cyclin-dependent kinase</fullName>
        <ecNumber evidence="2">2.7.11.22</ecNumber>
    </recommendedName>
</protein>
<feature type="compositionally biased region" description="Basic residues" evidence="11">
    <location>
        <begin position="154"/>
        <end position="167"/>
    </location>
</feature>
<gene>
    <name evidence="13" type="ORF">DGAL_LOCUS9979</name>
</gene>
<feature type="binding site" evidence="10">
    <location>
        <position position="253"/>
    </location>
    <ligand>
        <name>ATP</name>
        <dbReference type="ChEBI" id="CHEBI:30616"/>
    </ligand>
</feature>
<dbReference type="Gene3D" id="3.30.200.20">
    <property type="entry name" value="Phosphorylase Kinase, domain 1"/>
    <property type="match status" value="1"/>
</dbReference>
<feature type="region of interest" description="Disordered" evidence="11">
    <location>
        <begin position="113"/>
        <end position="173"/>
    </location>
</feature>
<evidence type="ECO:0000256" key="10">
    <source>
        <dbReference type="PROSITE-ProRule" id="PRU10141"/>
    </source>
</evidence>
<dbReference type="PROSITE" id="PS00108">
    <property type="entry name" value="PROTEIN_KINASE_ST"/>
    <property type="match status" value="1"/>
</dbReference>
<dbReference type="Pfam" id="PF00069">
    <property type="entry name" value="Pkinase"/>
    <property type="match status" value="1"/>
</dbReference>
<sequence>MSETKNKLSKVARLRKRLSDSLGRLASLAKEDWSISRTRSQTRLSHMGYRKDHNGLSMRGKAGFSDEYLDKLDSETRDSLQENGDAAGGGVEPDLRWERLRLSDGDLLSASRDPEFEKLKGSGGADSGLGSDDACAQDTSSRIATVEGEQVVLRRSKKSSSSHLKQRPKSEVYRHQSIDPHLAGASVVLPSASAINLKPSESIRRSKRYSAFGGTSPFGKIENYLRLEQLGEGSYATVYRGFSNLTQQVVALKEIRLQEEEGAPFTAIREASLLRDLRHANVVTLHDIVHTKTSLTFVFEYVHSDLAQYLERHPGGLQAHNVRLFLFQLLRGLSYVHRRKILHRDLKPQNLLISEVGELKLADFGLARAQSVPSHTFSSEVVTLWYRPPEVLLGSTQYSSPLDLWGVGCIFVELLTGSPAFPGVKDAADQLERIFKILGTPTEATWPGVSRLPLYKPQRLNFYRTQRLGHAFPRLYDISQAENLASKLLQLQPSTRLTGETAVRHKFFQELPSQLFNLSDDVSIFTVPGVGLYPEERKFPPVVLRAAQELKNKAKF</sequence>
<evidence type="ECO:0000256" key="8">
    <source>
        <dbReference type="ARBA" id="ARBA00047811"/>
    </source>
</evidence>
<evidence type="ECO:0000256" key="4">
    <source>
        <dbReference type="ARBA" id="ARBA00022679"/>
    </source>
</evidence>
<keyword evidence="4" id="KW-0808">Transferase</keyword>
<comment type="similarity">
    <text evidence="1">Belongs to the protein kinase superfamily. CMGC Ser/Thr protein kinase family. CDC2/CDKX subfamily.</text>
</comment>
<keyword evidence="6" id="KW-0418">Kinase</keyword>
<evidence type="ECO:0000313" key="14">
    <source>
        <dbReference type="Proteomes" id="UP000789390"/>
    </source>
</evidence>
<name>A0A8J2WPM8_9CRUS</name>
<dbReference type="GO" id="GO:0004693">
    <property type="term" value="F:cyclin-dependent protein serine/threonine kinase activity"/>
    <property type="evidence" value="ECO:0007669"/>
    <property type="project" value="UniProtKB-EC"/>
</dbReference>
<evidence type="ECO:0000256" key="3">
    <source>
        <dbReference type="ARBA" id="ARBA00022527"/>
    </source>
</evidence>
<dbReference type="GO" id="GO:0005737">
    <property type="term" value="C:cytoplasm"/>
    <property type="evidence" value="ECO:0007669"/>
    <property type="project" value="TreeGrafter"/>
</dbReference>
<evidence type="ECO:0000256" key="7">
    <source>
        <dbReference type="ARBA" id="ARBA00022840"/>
    </source>
</evidence>
<evidence type="ECO:0000259" key="12">
    <source>
        <dbReference type="PROSITE" id="PS50011"/>
    </source>
</evidence>
<dbReference type="InterPro" id="IPR018506">
    <property type="entry name" value="Cyt_B5_heme-BS"/>
</dbReference>
<keyword evidence="3" id="KW-0723">Serine/threonine-protein kinase</keyword>
<dbReference type="EMBL" id="CAKKLH010000235">
    <property type="protein sequence ID" value="CAH0106819.1"/>
    <property type="molecule type" value="Genomic_DNA"/>
</dbReference>
<feature type="domain" description="Protein kinase" evidence="12">
    <location>
        <begin position="224"/>
        <end position="508"/>
    </location>
</feature>
<dbReference type="Gene3D" id="1.10.510.10">
    <property type="entry name" value="Transferase(Phosphotransferase) domain 1"/>
    <property type="match status" value="1"/>
</dbReference>
<organism evidence="13 14">
    <name type="scientific">Daphnia galeata</name>
    <dbReference type="NCBI Taxonomy" id="27404"/>
    <lineage>
        <taxon>Eukaryota</taxon>
        <taxon>Metazoa</taxon>
        <taxon>Ecdysozoa</taxon>
        <taxon>Arthropoda</taxon>
        <taxon>Crustacea</taxon>
        <taxon>Branchiopoda</taxon>
        <taxon>Diplostraca</taxon>
        <taxon>Cladocera</taxon>
        <taxon>Anomopoda</taxon>
        <taxon>Daphniidae</taxon>
        <taxon>Daphnia</taxon>
    </lineage>
</organism>
<dbReference type="PROSITE" id="PS00191">
    <property type="entry name" value="CYTOCHROME_B5_1"/>
    <property type="match status" value="1"/>
</dbReference>
<dbReference type="EC" id="2.7.11.22" evidence="2"/>
<evidence type="ECO:0000256" key="1">
    <source>
        <dbReference type="ARBA" id="ARBA00006485"/>
    </source>
</evidence>
<evidence type="ECO:0000256" key="11">
    <source>
        <dbReference type="SAM" id="MobiDB-lite"/>
    </source>
</evidence>
<evidence type="ECO:0000256" key="5">
    <source>
        <dbReference type="ARBA" id="ARBA00022741"/>
    </source>
</evidence>
<comment type="catalytic activity">
    <reaction evidence="9">
        <text>L-seryl-[protein] + ATP = O-phospho-L-seryl-[protein] + ADP + H(+)</text>
        <dbReference type="Rhea" id="RHEA:17989"/>
        <dbReference type="Rhea" id="RHEA-COMP:9863"/>
        <dbReference type="Rhea" id="RHEA-COMP:11604"/>
        <dbReference type="ChEBI" id="CHEBI:15378"/>
        <dbReference type="ChEBI" id="CHEBI:29999"/>
        <dbReference type="ChEBI" id="CHEBI:30616"/>
        <dbReference type="ChEBI" id="CHEBI:83421"/>
        <dbReference type="ChEBI" id="CHEBI:456216"/>
        <dbReference type="EC" id="2.7.11.22"/>
    </reaction>
</comment>
<dbReference type="FunFam" id="3.30.200.20:FF:000007">
    <property type="entry name" value="Cyclin-dependent kinase 14, putative"/>
    <property type="match status" value="1"/>
</dbReference>